<evidence type="ECO:0000256" key="5">
    <source>
        <dbReference type="ARBA" id="ARBA00023015"/>
    </source>
</evidence>
<proteinExistence type="predicted"/>
<comment type="subcellular location">
    <subcellularLocation>
        <location evidence="1">Nucleus</location>
    </subcellularLocation>
</comment>
<keyword evidence="12" id="KW-1185">Reference proteome</keyword>
<dbReference type="PROSITE" id="PS00028">
    <property type="entry name" value="ZINC_FINGER_C2H2_1"/>
    <property type="match status" value="1"/>
</dbReference>
<dbReference type="EMBL" id="KI630171">
    <property type="protein sequence ID" value="EYU46480.1"/>
    <property type="molecule type" value="Genomic_DNA"/>
</dbReference>
<evidence type="ECO:0000256" key="3">
    <source>
        <dbReference type="ARBA" id="ARBA00022771"/>
    </source>
</evidence>
<dbReference type="SUPFAM" id="SSF57667">
    <property type="entry name" value="beta-beta-alpha zinc fingers"/>
    <property type="match status" value="1"/>
</dbReference>
<reference evidence="11 12" key="1">
    <citation type="journal article" date="2013" name="Proc. Natl. Acad. Sci. U.S.A.">
        <title>Fine-scale variation in meiotic recombination in Mimulus inferred from population shotgun sequencing.</title>
        <authorList>
            <person name="Hellsten U."/>
            <person name="Wright K.M."/>
            <person name="Jenkins J."/>
            <person name="Shu S."/>
            <person name="Yuan Y."/>
            <person name="Wessler S.R."/>
            <person name="Schmutz J."/>
            <person name="Willis J.H."/>
            <person name="Rokhsar D.S."/>
        </authorList>
    </citation>
    <scope>NUCLEOTIDE SEQUENCE [LARGE SCALE GENOMIC DNA]</scope>
    <source>
        <strain evidence="12">cv. DUN x IM62</strain>
    </source>
</reference>
<gene>
    <name evidence="11" type="ORF">MIMGU_mgv1a022330mg</name>
</gene>
<dbReference type="Proteomes" id="UP000030748">
    <property type="component" value="Unassembled WGS sequence"/>
</dbReference>
<dbReference type="PANTHER" id="PTHR45801:SF110">
    <property type="entry name" value="TRANSCRIPTIONAL REGULATOR SUPERMAN"/>
    <property type="match status" value="1"/>
</dbReference>
<name>A0A022S552_ERYGU</name>
<keyword evidence="6" id="KW-0804">Transcription</keyword>
<feature type="region of interest" description="Disordered" evidence="9">
    <location>
        <begin position="1"/>
        <end position="22"/>
    </location>
</feature>
<keyword evidence="2" id="KW-0479">Metal-binding</keyword>
<evidence type="ECO:0000259" key="10">
    <source>
        <dbReference type="PROSITE" id="PS50157"/>
    </source>
</evidence>
<dbReference type="SMART" id="SM00355">
    <property type="entry name" value="ZnF_C2H2"/>
    <property type="match status" value="1"/>
</dbReference>
<evidence type="ECO:0000256" key="4">
    <source>
        <dbReference type="ARBA" id="ARBA00022833"/>
    </source>
</evidence>
<dbReference type="InterPro" id="IPR013087">
    <property type="entry name" value="Znf_C2H2_type"/>
</dbReference>
<organism evidence="11 12">
    <name type="scientific">Erythranthe guttata</name>
    <name type="common">Yellow monkey flower</name>
    <name type="synonym">Mimulus guttatus</name>
    <dbReference type="NCBI Taxonomy" id="4155"/>
    <lineage>
        <taxon>Eukaryota</taxon>
        <taxon>Viridiplantae</taxon>
        <taxon>Streptophyta</taxon>
        <taxon>Embryophyta</taxon>
        <taxon>Tracheophyta</taxon>
        <taxon>Spermatophyta</taxon>
        <taxon>Magnoliopsida</taxon>
        <taxon>eudicotyledons</taxon>
        <taxon>Gunneridae</taxon>
        <taxon>Pentapetalae</taxon>
        <taxon>asterids</taxon>
        <taxon>lamiids</taxon>
        <taxon>Lamiales</taxon>
        <taxon>Phrymaceae</taxon>
        <taxon>Erythranthe</taxon>
    </lineage>
</organism>
<dbReference type="STRING" id="4155.A0A022S552"/>
<keyword evidence="7" id="KW-0539">Nucleus</keyword>
<evidence type="ECO:0000256" key="1">
    <source>
        <dbReference type="ARBA" id="ARBA00004123"/>
    </source>
</evidence>
<keyword evidence="3 8" id="KW-0863">Zinc-finger</keyword>
<dbReference type="GO" id="GO:0008270">
    <property type="term" value="F:zinc ion binding"/>
    <property type="evidence" value="ECO:0007669"/>
    <property type="project" value="UniProtKB-KW"/>
</dbReference>
<dbReference type="Pfam" id="PF13912">
    <property type="entry name" value="zf-C2H2_6"/>
    <property type="match status" value="1"/>
</dbReference>
<evidence type="ECO:0000256" key="6">
    <source>
        <dbReference type="ARBA" id="ARBA00023163"/>
    </source>
</evidence>
<dbReference type="Gene3D" id="3.30.160.60">
    <property type="entry name" value="Classic Zinc Finger"/>
    <property type="match status" value="1"/>
</dbReference>
<keyword evidence="4" id="KW-0862">Zinc</keyword>
<sequence length="218" mass="24919">MMEKMKWVSGERPMKDPTTRDGRLRHHQGIITTTTTTNDQNQSCFEKDLMYGGLSWPQRNYRCSFCKKEFKSAQALGGHMNVHRRDRARLRQLSPPLVINPNPSFSHLSSSAPPPTPHHQHQHEFLLLPNMPSSSSATNSYYSPYTKSNTVVCRGDHGRENKNKGAAVLEFMNKVEDARVSDNRNDFVRLDLKLGLFDQDNLNHQDLDLDLELRLGSS</sequence>
<accession>A0A022S552</accession>
<evidence type="ECO:0000256" key="9">
    <source>
        <dbReference type="SAM" id="MobiDB-lite"/>
    </source>
</evidence>
<dbReference type="GO" id="GO:0005634">
    <property type="term" value="C:nucleus"/>
    <property type="evidence" value="ECO:0007669"/>
    <property type="project" value="UniProtKB-SubCell"/>
</dbReference>
<dbReference type="eggNOG" id="ENOG502RXP0">
    <property type="taxonomic scope" value="Eukaryota"/>
</dbReference>
<dbReference type="PANTHER" id="PTHR45801">
    <property type="entry name" value="OS07G0101800 PROTEIN"/>
    <property type="match status" value="1"/>
</dbReference>
<dbReference type="PROSITE" id="PS50157">
    <property type="entry name" value="ZINC_FINGER_C2H2_2"/>
    <property type="match status" value="1"/>
</dbReference>
<keyword evidence="5" id="KW-0805">Transcription regulation</keyword>
<evidence type="ECO:0000313" key="12">
    <source>
        <dbReference type="Proteomes" id="UP000030748"/>
    </source>
</evidence>
<dbReference type="AlphaFoldDB" id="A0A022S552"/>
<feature type="compositionally biased region" description="Basic and acidic residues" evidence="9">
    <location>
        <begin position="12"/>
        <end position="22"/>
    </location>
</feature>
<evidence type="ECO:0000256" key="8">
    <source>
        <dbReference type="PROSITE-ProRule" id="PRU00042"/>
    </source>
</evidence>
<protein>
    <recommendedName>
        <fullName evidence="10">C2H2-type domain-containing protein</fullName>
    </recommendedName>
</protein>
<evidence type="ECO:0000256" key="7">
    <source>
        <dbReference type="ARBA" id="ARBA00023242"/>
    </source>
</evidence>
<feature type="domain" description="C2H2-type" evidence="10">
    <location>
        <begin position="61"/>
        <end position="88"/>
    </location>
</feature>
<evidence type="ECO:0000313" key="11">
    <source>
        <dbReference type="EMBL" id="EYU46480.1"/>
    </source>
</evidence>
<dbReference type="InterPro" id="IPR036236">
    <property type="entry name" value="Znf_C2H2_sf"/>
</dbReference>
<feature type="region of interest" description="Disordered" evidence="9">
    <location>
        <begin position="102"/>
        <end position="122"/>
    </location>
</feature>
<dbReference type="InterPro" id="IPR052426">
    <property type="entry name" value="Plant_dev_regulator"/>
</dbReference>
<evidence type="ECO:0000256" key="2">
    <source>
        <dbReference type="ARBA" id="ARBA00022723"/>
    </source>
</evidence>